<protein>
    <recommendedName>
        <fullName evidence="3">Dipeptidylpeptidase IV N-terminal domain-containing protein</fullName>
    </recommendedName>
</protein>
<dbReference type="PANTHER" id="PTHR32161">
    <property type="entry name" value="DPP6 N-TERMINAL DOMAIN-LIKE PROTEIN"/>
    <property type="match status" value="1"/>
</dbReference>
<dbReference type="GeneID" id="110791290"/>
<dbReference type="Proteomes" id="UP000813463">
    <property type="component" value="Chromosome 4"/>
</dbReference>
<evidence type="ECO:0008006" key="3">
    <source>
        <dbReference type="Google" id="ProtNLM"/>
    </source>
</evidence>
<reference evidence="2" key="2">
    <citation type="submission" date="2025-08" db="UniProtKB">
        <authorList>
            <consortium name="RefSeq"/>
        </authorList>
    </citation>
    <scope>IDENTIFICATION</scope>
    <source>
        <tissue evidence="2">Leaf</tissue>
    </source>
</reference>
<dbReference type="RefSeq" id="XP_021851737.1">
    <property type="nucleotide sequence ID" value="XM_021996045.2"/>
</dbReference>
<dbReference type="InterPro" id="IPR011659">
    <property type="entry name" value="WD40"/>
</dbReference>
<dbReference type="KEGG" id="soe:110791290"/>
<gene>
    <name evidence="2" type="primary">LOC110791290</name>
</gene>
<reference evidence="1" key="1">
    <citation type="journal article" date="2021" name="Nat. Commun.">
        <title>Genomic analyses provide insights into spinach domestication and the genetic basis of agronomic traits.</title>
        <authorList>
            <person name="Cai X."/>
            <person name="Sun X."/>
            <person name="Xu C."/>
            <person name="Sun H."/>
            <person name="Wang X."/>
            <person name="Ge C."/>
            <person name="Zhang Z."/>
            <person name="Wang Q."/>
            <person name="Fei Z."/>
            <person name="Jiao C."/>
            <person name="Wang Q."/>
        </authorList>
    </citation>
    <scope>NUCLEOTIDE SEQUENCE [LARGE SCALE GENOMIC DNA]</scope>
    <source>
        <strain evidence="1">cv. Varoflay</strain>
    </source>
</reference>
<dbReference type="AlphaFoldDB" id="A0A9R0IM08"/>
<evidence type="ECO:0000313" key="2">
    <source>
        <dbReference type="RefSeq" id="XP_021851737.1"/>
    </source>
</evidence>
<dbReference type="InterPro" id="IPR011042">
    <property type="entry name" value="6-blade_b-propeller_TolB-like"/>
</dbReference>
<evidence type="ECO:0000313" key="1">
    <source>
        <dbReference type="Proteomes" id="UP000813463"/>
    </source>
</evidence>
<keyword evidence="1" id="KW-1185">Reference proteome</keyword>
<name>A0A9R0IM08_SPIOL</name>
<dbReference type="Gene3D" id="2.120.10.30">
    <property type="entry name" value="TolB, C-terminal domain"/>
    <property type="match status" value="3"/>
</dbReference>
<dbReference type="SUPFAM" id="SSF82171">
    <property type="entry name" value="DPP6 N-terminal domain-like"/>
    <property type="match status" value="1"/>
</dbReference>
<proteinExistence type="predicted"/>
<dbReference type="OrthoDB" id="43744at2759"/>
<dbReference type="PANTHER" id="PTHR32161:SF21">
    <property type="entry name" value="OS03G0314500 PROTEIN"/>
    <property type="match status" value="1"/>
</dbReference>
<sequence length="740" mass="82905">MDSSNVQKRGSIAFWATYRPPVPLDIYAAAYPTVSATDETLMTDEDFFYNHHGQVIPPSALKTILKRPLLASLGKDVDVDSGKLSGIIFVSERTKGLETLHIALLYRDRTPKVKVFNFAELYGTFNGVRMEDSACFAGDYLIYVSTMEPAIEPHQPWTAVYKTNLKTGETKRLTPQGQADLNPSVSPDGKKIAVASFQLKADGWNGEVEDLKTSICVFDVEHPLNREFIIIDGGWPTWGSDHVLFFHRNIEKVMAQKRWGVFRVDLRMGPTSVTRVTPTEINAMTPAAINETKVAVATIRRKFTFDTQDEREEDQYRHIEIFDTNQPKTESEKITLTTRPKADHFNPFIIDDNGGQMRIGYHRCNSDKVNTYNVVDKDFYELQSPASDVGLLRVSGVFPTVSACGNKLAFVDNEFKAVWLANDKGLHVVYQENESNRLFSPVWNSKKDTLYVCVGPSFKKSETVQILAISRVSDEDRTIKYLTDEGHNSAFPSTNPDGTRLVYRSTKGSPKEGYKNLYIMENAELGEFDGGKVTRLTEGNWVDTHCNWSPNGDWIAFSSTRSNPNAKKLEDLPDAGFFAVYLVKANDKNVVVKVIDSGNSYLGGSFPGHVNHPIFSPDGKSLVVTADLAAVSCDPISMPLFVHSVRPYGDIFVVDIDTNDIYKNENLKKFIRVTHSRYENATATWSMASAKDLNAKWEVTINDNSNEHAKMYVPQCPFVHQSGAESLHMIGHLCIKKSCC</sequence>
<accession>A0A9R0IM08</accession>
<dbReference type="Pfam" id="PF07676">
    <property type="entry name" value="PD40"/>
    <property type="match status" value="4"/>
</dbReference>
<organism evidence="1 2">
    <name type="scientific">Spinacia oleracea</name>
    <name type="common">Spinach</name>
    <dbReference type="NCBI Taxonomy" id="3562"/>
    <lineage>
        <taxon>Eukaryota</taxon>
        <taxon>Viridiplantae</taxon>
        <taxon>Streptophyta</taxon>
        <taxon>Embryophyta</taxon>
        <taxon>Tracheophyta</taxon>
        <taxon>Spermatophyta</taxon>
        <taxon>Magnoliopsida</taxon>
        <taxon>eudicotyledons</taxon>
        <taxon>Gunneridae</taxon>
        <taxon>Pentapetalae</taxon>
        <taxon>Caryophyllales</taxon>
        <taxon>Chenopodiaceae</taxon>
        <taxon>Chenopodioideae</taxon>
        <taxon>Anserineae</taxon>
        <taxon>Spinacia</taxon>
    </lineage>
</organism>